<proteinExistence type="predicted"/>
<evidence type="ECO:0000313" key="2">
    <source>
        <dbReference type="Proteomes" id="UP001610563"/>
    </source>
</evidence>
<accession>A0ABR4G2M8</accession>
<name>A0ABR4G2M8_9EURO</name>
<reference evidence="1 2" key="1">
    <citation type="submission" date="2024-07" db="EMBL/GenBank/DDBJ databases">
        <title>Section-level genome sequencing and comparative genomics of Aspergillus sections Usti and Cavernicolus.</title>
        <authorList>
            <consortium name="Lawrence Berkeley National Laboratory"/>
            <person name="Nybo J.L."/>
            <person name="Vesth T.C."/>
            <person name="Theobald S."/>
            <person name="Frisvad J.C."/>
            <person name="Larsen T.O."/>
            <person name="Kjaerboelling I."/>
            <person name="Rothschild-Mancinelli K."/>
            <person name="Lyhne E.K."/>
            <person name="Kogle M.E."/>
            <person name="Barry K."/>
            <person name="Clum A."/>
            <person name="Na H."/>
            <person name="Ledsgaard L."/>
            <person name="Lin J."/>
            <person name="Lipzen A."/>
            <person name="Kuo A."/>
            <person name="Riley R."/>
            <person name="Mondo S."/>
            <person name="Labutti K."/>
            <person name="Haridas S."/>
            <person name="Pangalinan J."/>
            <person name="Salamov A.A."/>
            <person name="Simmons B.A."/>
            <person name="Magnuson J.K."/>
            <person name="Chen J."/>
            <person name="Drula E."/>
            <person name="Henrissat B."/>
            <person name="Wiebenga A."/>
            <person name="Lubbers R.J."/>
            <person name="Gomes A.C."/>
            <person name="Makela M.R."/>
            <person name="Stajich J."/>
            <person name="Grigoriev I.V."/>
            <person name="Mortensen U.H."/>
            <person name="De Vries R.P."/>
            <person name="Baker S.E."/>
            <person name="Andersen M.R."/>
        </authorList>
    </citation>
    <scope>NUCLEOTIDE SEQUENCE [LARGE SCALE GENOMIC DNA]</scope>
    <source>
        <strain evidence="1 2">CBS 209.92</strain>
    </source>
</reference>
<protein>
    <submittedName>
        <fullName evidence="1">Uncharacterized protein</fullName>
    </submittedName>
</protein>
<dbReference type="Proteomes" id="UP001610563">
    <property type="component" value="Unassembled WGS sequence"/>
</dbReference>
<evidence type="ECO:0000313" key="1">
    <source>
        <dbReference type="EMBL" id="KAL2793213.1"/>
    </source>
</evidence>
<comment type="caution">
    <text evidence="1">The sequence shown here is derived from an EMBL/GenBank/DDBJ whole genome shotgun (WGS) entry which is preliminary data.</text>
</comment>
<sequence>MNAREFQHAIPTIGRNQIMLSRDEEGANTIQFMDYQSVVRYFDNLSYPLAFSISGLDARSDECVVTLPLQQAIIIIHRETTPDWFSYMDNPDGVHYRWWRKTKIQDRSPQVKRDRWSVQLNTMPGAAAVQKPHQKECFLECRMLLPAHVLRQSPTRMSANDSIPSKHVINWIMVKVADDQAAPREGQQRLKPKIFFSTLEYAEIPTSPADLFDYCIQQLEQEWDTLCNAAEKHLTQMVGGKR</sequence>
<gene>
    <name evidence="1" type="ORF">BJX66DRAFT_339116</name>
</gene>
<organism evidence="1 2">
    <name type="scientific">Aspergillus keveii</name>
    <dbReference type="NCBI Taxonomy" id="714993"/>
    <lineage>
        <taxon>Eukaryota</taxon>
        <taxon>Fungi</taxon>
        <taxon>Dikarya</taxon>
        <taxon>Ascomycota</taxon>
        <taxon>Pezizomycotina</taxon>
        <taxon>Eurotiomycetes</taxon>
        <taxon>Eurotiomycetidae</taxon>
        <taxon>Eurotiales</taxon>
        <taxon>Aspergillaceae</taxon>
        <taxon>Aspergillus</taxon>
        <taxon>Aspergillus subgen. Nidulantes</taxon>
    </lineage>
</organism>
<keyword evidence="2" id="KW-1185">Reference proteome</keyword>
<dbReference type="EMBL" id="JBFTWV010000061">
    <property type="protein sequence ID" value="KAL2793213.1"/>
    <property type="molecule type" value="Genomic_DNA"/>
</dbReference>